<sequence length="440" mass="49792">MFYLDKLFSLSAASIIASPKTPKSEGSVKESAFTYEFGIPPQVQHQTETKAEHQNPPKLKLPDVPYVEGSNSKYENPCVTEGVYYSDLKDEVAVGRLFHRQEMCLILSLKAGKVHNRWMGSIAATNDMTKCVFVSTVTEHILRTREIQWDVYVKRILELPKSNSLTNTEGICIDGAQLYLVQEHFTCVPLNSHIQSNRREAGDGTSYTTFISSDIRKWVVDILKGMEIVHSYGLLHPGLSTKKILLTNDNVLKLYDFCLSDDAQRKVLLLKDKMNCSLNQLAPEALLRNEYTVTSDVWSIAVVIWELLTATAPFPEDSQVVLNRSGSLFHGSWPSKYADLRNNYVFDCWRQDCTIRPTMRQLRFSFDEDDESSERNVLTEGSEPGMADQYVPMKAIIQAQRFEESITVQIKKATPKDAGKTIQRQLKGAAQDENKKSNSV</sequence>
<evidence type="ECO:0000313" key="5">
    <source>
        <dbReference type="EMBL" id="KAJ8048259.1"/>
    </source>
</evidence>
<protein>
    <submittedName>
        <fullName evidence="5">Tyrosine kinase receptor Cad96Ca</fullName>
    </submittedName>
</protein>
<dbReference type="Gene3D" id="1.10.510.10">
    <property type="entry name" value="Transferase(Phosphotransferase) domain 1"/>
    <property type="match status" value="1"/>
</dbReference>
<name>A0A9Q1CPR3_HOLLE</name>
<keyword evidence="2" id="KW-0067">ATP-binding</keyword>
<dbReference type="PANTHER" id="PTHR24418">
    <property type="entry name" value="TYROSINE-PROTEIN KINASE"/>
    <property type="match status" value="1"/>
</dbReference>
<reference evidence="5" key="1">
    <citation type="submission" date="2021-10" db="EMBL/GenBank/DDBJ databases">
        <title>Tropical sea cucumber genome reveals ecological adaptation and Cuvierian tubules defense mechanism.</title>
        <authorList>
            <person name="Chen T."/>
        </authorList>
    </citation>
    <scope>NUCLEOTIDE SEQUENCE</scope>
    <source>
        <strain evidence="5">Nanhai2018</strain>
        <tissue evidence="5">Muscle</tissue>
    </source>
</reference>
<dbReference type="SUPFAM" id="SSF56112">
    <property type="entry name" value="Protein kinase-like (PK-like)"/>
    <property type="match status" value="1"/>
</dbReference>
<feature type="compositionally biased region" description="Basic and acidic residues" evidence="3">
    <location>
        <begin position="430"/>
        <end position="440"/>
    </location>
</feature>
<keyword evidence="5" id="KW-0808">Transferase</keyword>
<dbReference type="OrthoDB" id="4062651at2759"/>
<evidence type="ECO:0000256" key="1">
    <source>
        <dbReference type="ARBA" id="ARBA00022741"/>
    </source>
</evidence>
<evidence type="ECO:0000259" key="4">
    <source>
        <dbReference type="PROSITE" id="PS50011"/>
    </source>
</evidence>
<dbReference type="Pfam" id="PF07714">
    <property type="entry name" value="PK_Tyr_Ser-Thr"/>
    <property type="match status" value="1"/>
</dbReference>
<dbReference type="GO" id="GO:0005524">
    <property type="term" value="F:ATP binding"/>
    <property type="evidence" value="ECO:0007669"/>
    <property type="project" value="UniProtKB-KW"/>
</dbReference>
<feature type="domain" description="Protein kinase" evidence="4">
    <location>
        <begin position="103"/>
        <end position="366"/>
    </location>
</feature>
<proteinExistence type="predicted"/>
<gene>
    <name evidence="5" type="ORF">HOLleu_00503</name>
</gene>
<keyword evidence="5" id="KW-0418">Kinase</keyword>
<dbReference type="EMBL" id="JAIZAY010000001">
    <property type="protein sequence ID" value="KAJ8048259.1"/>
    <property type="molecule type" value="Genomic_DNA"/>
</dbReference>
<feature type="region of interest" description="Disordered" evidence="3">
    <location>
        <begin position="412"/>
        <end position="440"/>
    </location>
</feature>
<evidence type="ECO:0000313" key="6">
    <source>
        <dbReference type="Proteomes" id="UP001152320"/>
    </source>
</evidence>
<comment type="caution">
    <text evidence="5">The sequence shown here is derived from an EMBL/GenBank/DDBJ whole genome shotgun (WGS) entry which is preliminary data.</text>
</comment>
<dbReference type="InterPro" id="IPR001245">
    <property type="entry name" value="Ser-Thr/Tyr_kinase_cat_dom"/>
</dbReference>
<evidence type="ECO:0000256" key="3">
    <source>
        <dbReference type="SAM" id="MobiDB-lite"/>
    </source>
</evidence>
<evidence type="ECO:0000256" key="2">
    <source>
        <dbReference type="ARBA" id="ARBA00022840"/>
    </source>
</evidence>
<dbReference type="GO" id="GO:0004672">
    <property type="term" value="F:protein kinase activity"/>
    <property type="evidence" value="ECO:0007669"/>
    <property type="project" value="InterPro"/>
</dbReference>
<dbReference type="AlphaFoldDB" id="A0A9Q1CPR3"/>
<dbReference type="Proteomes" id="UP001152320">
    <property type="component" value="Chromosome 1"/>
</dbReference>
<organism evidence="5 6">
    <name type="scientific">Holothuria leucospilota</name>
    <name type="common">Black long sea cucumber</name>
    <name type="synonym">Mertensiothuria leucospilota</name>
    <dbReference type="NCBI Taxonomy" id="206669"/>
    <lineage>
        <taxon>Eukaryota</taxon>
        <taxon>Metazoa</taxon>
        <taxon>Echinodermata</taxon>
        <taxon>Eleutherozoa</taxon>
        <taxon>Echinozoa</taxon>
        <taxon>Holothuroidea</taxon>
        <taxon>Aspidochirotacea</taxon>
        <taxon>Aspidochirotida</taxon>
        <taxon>Holothuriidae</taxon>
        <taxon>Holothuria</taxon>
    </lineage>
</organism>
<keyword evidence="5" id="KW-0675">Receptor</keyword>
<dbReference type="InterPro" id="IPR000719">
    <property type="entry name" value="Prot_kinase_dom"/>
</dbReference>
<dbReference type="InterPro" id="IPR011009">
    <property type="entry name" value="Kinase-like_dom_sf"/>
</dbReference>
<keyword evidence="1" id="KW-0547">Nucleotide-binding</keyword>
<keyword evidence="6" id="KW-1185">Reference proteome</keyword>
<dbReference type="InterPro" id="IPR050198">
    <property type="entry name" value="Non-receptor_tyrosine_kinases"/>
</dbReference>
<dbReference type="PROSITE" id="PS50011">
    <property type="entry name" value="PROTEIN_KINASE_DOM"/>
    <property type="match status" value="1"/>
</dbReference>
<accession>A0A9Q1CPR3</accession>